<reference evidence="1" key="1">
    <citation type="submission" date="2024-09" db="EMBL/GenBank/DDBJ databases">
        <title>Draft Genome Sequences of Neofusicoccum parvum.</title>
        <authorList>
            <person name="Ashida A."/>
            <person name="Camagna M."/>
            <person name="Tanaka A."/>
            <person name="Takemoto D."/>
        </authorList>
    </citation>
    <scope>NUCLEOTIDE SEQUENCE</scope>
    <source>
        <strain evidence="1">PPO83</strain>
    </source>
</reference>
<evidence type="ECO:0000313" key="2">
    <source>
        <dbReference type="Proteomes" id="UP001165186"/>
    </source>
</evidence>
<name>A0ACB5RQR3_9PEZI</name>
<evidence type="ECO:0000313" key="1">
    <source>
        <dbReference type="EMBL" id="GME22840.1"/>
    </source>
</evidence>
<keyword evidence="2" id="KW-1185">Reference proteome</keyword>
<organism evidence="1 2">
    <name type="scientific">Neofusicoccum parvum</name>
    <dbReference type="NCBI Taxonomy" id="310453"/>
    <lineage>
        <taxon>Eukaryota</taxon>
        <taxon>Fungi</taxon>
        <taxon>Dikarya</taxon>
        <taxon>Ascomycota</taxon>
        <taxon>Pezizomycotina</taxon>
        <taxon>Dothideomycetes</taxon>
        <taxon>Dothideomycetes incertae sedis</taxon>
        <taxon>Botryosphaeriales</taxon>
        <taxon>Botryosphaeriaceae</taxon>
        <taxon>Neofusicoccum</taxon>
    </lineage>
</organism>
<comment type="caution">
    <text evidence="1">The sequence shown here is derived from an EMBL/GenBank/DDBJ whole genome shotgun (WGS) entry which is preliminary data.</text>
</comment>
<protein>
    <submittedName>
        <fullName evidence="1">Uncharacterized protein</fullName>
    </submittedName>
</protein>
<dbReference type="Proteomes" id="UP001165186">
    <property type="component" value="Unassembled WGS sequence"/>
</dbReference>
<gene>
    <name evidence="1" type="primary">g743</name>
    <name evidence="1" type="ORF">NpPPO83_00000743</name>
</gene>
<accession>A0ACB5RQR3</accession>
<dbReference type="EMBL" id="BSXG01000004">
    <property type="protein sequence ID" value="GME22840.1"/>
    <property type="molecule type" value="Genomic_DNA"/>
</dbReference>
<sequence>MSSRPSPSPSRPLPQRVACARCHAHKLRCPGRAENDGSCTRCVKAGVACVFGVSVRGMRPAKVQAAGLKTASEMDDRFQVGHKRPRRASQASPHAQPQPEPQPSPPPPLAAAWSPVLNDLPDDLNLGLMPLGDDHSLADQFFAPQDDEALHFPPPQTDGSAHIAAVEALTTLNLHLLRHASTVPPLAALPPDVSQDDELFNLDDTFRLTKTMLDVVQTLHPSSSVSLSGPDAVAIDTATLFLVISCWLRLADIYDTIFGHIRRCAQQSVLPATSSGKPVSLPPVRIGTFVTDPTTAILLQMLATLQHATQLADGMCSFATSVECHATQSTALVPSSGADETTCRDVKRRAGGMHQQVRAIRGTLMRAGLF</sequence>
<proteinExistence type="predicted"/>